<evidence type="ECO:0000256" key="2">
    <source>
        <dbReference type="SAM" id="SignalP"/>
    </source>
</evidence>
<dbReference type="PANTHER" id="PTHR30373:SF2">
    <property type="entry name" value="UPF0603 PROTEIN YGCG"/>
    <property type="match status" value="1"/>
</dbReference>
<sequence>MRNPLIALLSAALILMLSTAAPALDVPAFKGRVSDYADMISPAVERQLETELAELEKTDSTQVAVLTIPSLEGDSLEEFSIRVAEAWKVGQEKADNGVILLVSKNDRKLRIEVGYGLEGVLTDVLAGQIIDRIISPQFKAGDFDKGFLAGAAAITKAVRGEFEAPPQTSRKRSRGGAIPFIVLIMFGIIFMTERFGRAKMRDQVVRDPKTGKVYRRSGMGDAASTLFLLSMLSGRHGGGGGFGGGGGGFGGFGGGGFGGGGASGGW</sequence>
<keyword evidence="1" id="KW-1133">Transmembrane helix</keyword>
<evidence type="ECO:0000256" key="1">
    <source>
        <dbReference type="SAM" id="Phobius"/>
    </source>
</evidence>
<accession>A0ABN6RVX3</accession>
<organism evidence="4 5">
    <name type="scientific">Pseudodesulfovibrio portus</name>
    <dbReference type="NCBI Taxonomy" id="231439"/>
    <lineage>
        <taxon>Bacteria</taxon>
        <taxon>Pseudomonadati</taxon>
        <taxon>Thermodesulfobacteriota</taxon>
        <taxon>Desulfovibrionia</taxon>
        <taxon>Desulfovibrionales</taxon>
        <taxon>Desulfovibrionaceae</taxon>
    </lineage>
</organism>
<feature type="domain" description="TPM" evidence="3">
    <location>
        <begin position="33"/>
        <end position="156"/>
    </location>
</feature>
<reference evidence="4" key="1">
    <citation type="submission" date="2022-08" db="EMBL/GenBank/DDBJ databases">
        <title>Genome Sequence of the sulphate-reducing bacterium, Pseudodesulfovibrio portus JCM14722.</title>
        <authorList>
            <person name="Kondo R."/>
            <person name="Kataoka T."/>
        </authorList>
    </citation>
    <scope>NUCLEOTIDE SEQUENCE</scope>
    <source>
        <strain evidence="4">JCM 14722</strain>
    </source>
</reference>
<dbReference type="Pfam" id="PF04536">
    <property type="entry name" value="TPM_phosphatase"/>
    <property type="match status" value="1"/>
</dbReference>
<dbReference type="RefSeq" id="WP_264981100.1">
    <property type="nucleotide sequence ID" value="NZ_AP026708.1"/>
</dbReference>
<name>A0ABN6RVX3_9BACT</name>
<dbReference type="Proteomes" id="UP001061361">
    <property type="component" value="Chromosome"/>
</dbReference>
<dbReference type="Gene3D" id="3.10.310.50">
    <property type="match status" value="1"/>
</dbReference>
<evidence type="ECO:0000313" key="5">
    <source>
        <dbReference type="Proteomes" id="UP001061361"/>
    </source>
</evidence>
<feature type="chain" id="PRO_5047120939" description="TPM domain-containing protein" evidence="2">
    <location>
        <begin position="24"/>
        <end position="266"/>
    </location>
</feature>
<dbReference type="PANTHER" id="PTHR30373">
    <property type="entry name" value="UPF0603 PROTEIN YGCG"/>
    <property type="match status" value="1"/>
</dbReference>
<protein>
    <recommendedName>
        <fullName evidence="3">TPM domain-containing protein</fullName>
    </recommendedName>
</protein>
<dbReference type="InterPro" id="IPR007621">
    <property type="entry name" value="TPM_dom"/>
</dbReference>
<keyword evidence="2" id="KW-0732">Signal</keyword>
<gene>
    <name evidence="4" type="ORF">JCM14722_17470</name>
</gene>
<keyword evidence="1" id="KW-0472">Membrane</keyword>
<keyword evidence="1" id="KW-0812">Transmembrane</keyword>
<proteinExistence type="predicted"/>
<feature type="signal peptide" evidence="2">
    <location>
        <begin position="1"/>
        <end position="23"/>
    </location>
</feature>
<feature type="transmembrane region" description="Helical" evidence="1">
    <location>
        <begin position="175"/>
        <end position="192"/>
    </location>
</feature>
<evidence type="ECO:0000259" key="3">
    <source>
        <dbReference type="Pfam" id="PF04536"/>
    </source>
</evidence>
<keyword evidence="5" id="KW-1185">Reference proteome</keyword>
<evidence type="ECO:0000313" key="4">
    <source>
        <dbReference type="EMBL" id="BDQ34205.1"/>
    </source>
</evidence>
<dbReference type="EMBL" id="AP026708">
    <property type="protein sequence ID" value="BDQ34205.1"/>
    <property type="molecule type" value="Genomic_DNA"/>
</dbReference>